<feature type="transmembrane region" description="Helical" evidence="5">
    <location>
        <begin position="316"/>
        <end position="336"/>
    </location>
</feature>
<keyword evidence="4 5" id="KW-0472">Membrane</keyword>
<dbReference type="Proteomes" id="UP000291144">
    <property type="component" value="Unassembled WGS sequence"/>
</dbReference>
<evidence type="ECO:0000313" key="7">
    <source>
        <dbReference type="EMBL" id="TCC47367.1"/>
    </source>
</evidence>
<sequence>MTQAIATAPPTPCVAPKSALLRRRLMPLWVATFLQGVGFWVPVEKLFMSGIGFDAATIGVMAAAYAALVPVMEVLSGVLADRWSRRGVLMVAGVALLLSVFIGAISQNVVTYIVAALILGIYFAMYSGTVEAVVYDVVLEETGDGAEYERRIGWVRFVESVALVGSALAGGWIAAALSPRATYFLTLPFAALYLVALSRFCEPRLHRTTERTSLRDHLVVTYRAITDRGRLVPIAAATVMSAMILQAMYEFGPLWLVTLKAEAGYYGPFWALLVGMIGVGGLLASRLHLERPLSVAIVVLAMLAACLTMTTSRSLAALTAAMVALTLALVVIGIHLSQLMHDAVPSTIRTGVASGISAVSWLLFTPFALVFGAVSKYAGVYVSGWMITGAVALAGAALIWVQRHAVAVR</sequence>
<name>A0A4R0JLZ0_9ACTN</name>
<dbReference type="GO" id="GO:0022857">
    <property type="term" value="F:transmembrane transporter activity"/>
    <property type="evidence" value="ECO:0007669"/>
    <property type="project" value="InterPro"/>
</dbReference>
<evidence type="ECO:0000256" key="1">
    <source>
        <dbReference type="ARBA" id="ARBA00004651"/>
    </source>
</evidence>
<feature type="transmembrane region" description="Helical" evidence="5">
    <location>
        <begin position="87"/>
        <end position="106"/>
    </location>
</feature>
<dbReference type="EMBL" id="SJKB01000030">
    <property type="protein sequence ID" value="TCC47367.1"/>
    <property type="molecule type" value="Genomic_DNA"/>
</dbReference>
<feature type="domain" description="Major facilitator superfamily (MFS) profile" evidence="6">
    <location>
        <begin position="1"/>
        <end position="407"/>
    </location>
</feature>
<evidence type="ECO:0000256" key="5">
    <source>
        <dbReference type="SAM" id="Phobius"/>
    </source>
</evidence>
<comment type="subcellular location">
    <subcellularLocation>
        <location evidence="1">Cell membrane</location>
        <topology evidence="1">Multi-pass membrane protein</topology>
    </subcellularLocation>
</comment>
<evidence type="ECO:0000256" key="2">
    <source>
        <dbReference type="ARBA" id="ARBA00022692"/>
    </source>
</evidence>
<feature type="transmembrane region" description="Helical" evidence="5">
    <location>
        <begin position="112"/>
        <end position="134"/>
    </location>
</feature>
<evidence type="ECO:0000256" key="3">
    <source>
        <dbReference type="ARBA" id="ARBA00022989"/>
    </source>
</evidence>
<organism evidence="7 8">
    <name type="scientific">Kribbella pittospori</name>
    <dbReference type="NCBI Taxonomy" id="722689"/>
    <lineage>
        <taxon>Bacteria</taxon>
        <taxon>Bacillati</taxon>
        <taxon>Actinomycetota</taxon>
        <taxon>Actinomycetes</taxon>
        <taxon>Propionibacteriales</taxon>
        <taxon>Kribbellaceae</taxon>
        <taxon>Kribbella</taxon>
    </lineage>
</organism>
<dbReference type="InterPro" id="IPR053160">
    <property type="entry name" value="MFS_DHA3_Transporter"/>
</dbReference>
<dbReference type="InterPro" id="IPR011701">
    <property type="entry name" value="MFS"/>
</dbReference>
<dbReference type="AlphaFoldDB" id="A0A4R0JLZ0"/>
<feature type="transmembrane region" description="Helical" evidence="5">
    <location>
        <begin position="348"/>
        <end position="374"/>
    </location>
</feature>
<dbReference type="InterPro" id="IPR020846">
    <property type="entry name" value="MFS_dom"/>
</dbReference>
<feature type="transmembrane region" description="Helical" evidence="5">
    <location>
        <begin position="55"/>
        <end position="75"/>
    </location>
</feature>
<dbReference type="OrthoDB" id="350307at2"/>
<dbReference type="PANTHER" id="PTHR23530">
    <property type="entry name" value="TRANSPORT PROTEIN-RELATED"/>
    <property type="match status" value="1"/>
</dbReference>
<protein>
    <submittedName>
        <fullName evidence="7">MFS transporter</fullName>
    </submittedName>
</protein>
<dbReference type="SUPFAM" id="SSF103473">
    <property type="entry name" value="MFS general substrate transporter"/>
    <property type="match status" value="1"/>
</dbReference>
<keyword evidence="8" id="KW-1185">Reference proteome</keyword>
<feature type="transmembrane region" description="Helical" evidence="5">
    <location>
        <begin position="25"/>
        <end position="43"/>
    </location>
</feature>
<feature type="transmembrane region" description="Helical" evidence="5">
    <location>
        <begin position="380"/>
        <end position="401"/>
    </location>
</feature>
<feature type="transmembrane region" description="Helical" evidence="5">
    <location>
        <begin position="292"/>
        <end position="310"/>
    </location>
</feature>
<accession>A0A4R0JLZ0</accession>
<dbReference type="Pfam" id="PF07690">
    <property type="entry name" value="MFS_1"/>
    <property type="match status" value="1"/>
</dbReference>
<dbReference type="PROSITE" id="PS50850">
    <property type="entry name" value="MFS"/>
    <property type="match status" value="1"/>
</dbReference>
<gene>
    <name evidence="7" type="ORF">E0H73_43290</name>
</gene>
<feature type="transmembrane region" description="Helical" evidence="5">
    <location>
        <begin position="231"/>
        <end position="249"/>
    </location>
</feature>
<proteinExistence type="predicted"/>
<evidence type="ECO:0000259" key="6">
    <source>
        <dbReference type="PROSITE" id="PS50850"/>
    </source>
</evidence>
<feature type="transmembrane region" description="Helical" evidence="5">
    <location>
        <begin position="154"/>
        <end position="175"/>
    </location>
</feature>
<keyword evidence="2 5" id="KW-0812">Transmembrane</keyword>
<keyword evidence="3 5" id="KW-1133">Transmembrane helix</keyword>
<feature type="transmembrane region" description="Helical" evidence="5">
    <location>
        <begin position="181"/>
        <end position="201"/>
    </location>
</feature>
<dbReference type="GO" id="GO:0005886">
    <property type="term" value="C:plasma membrane"/>
    <property type="evidence" value="ECO:0007669"/>
    <property type="project" value="UniProtKB-SubCell"/>
</dbReference>
<comment type="caution">
    <text evidence="7">The sequence shown here is derived from an EMBL/GenBank/DDBJ whole genome shotgun (WGS) entry which is preliminary data.</text>
</comment>
<feature type="transmembrane region" description="Helical" evidence="5">
    <location>
        <begin position="269"/>
        <end position="285"/>
    </location>
</feature>
<evidence type="ECO:0000313" key="8">
    <source>
        <dbReference type="Proteomes" id="UP000291144"/>
    </source>
</evidence>
<reference evidence="7 8" key="1">
    <citation type="submission" date="2019-02" db="EMBL/GenBank/DDBJ databases">
        <title>Kribbella capetownensis sp. nov. and Kribbella speibonae sp. nov., isolated from soil.</title>
        <authorList>
            <person name="Curtis S.M."/>
            <person name="Norton I."/>
            <person name="Everest G.J."/>
            <person name="Meyers P.R."/>
        </authorList>
    </citation>
    <scope>NUCLEOTIDE SEQUENCE [LARGE SCALE GENOMIC DNA]</scope>
    <source>
        <strain evidence="7 8">NRRL B-24813</strain>
    </source>
</reference>
<dbReference type="InterPro" id="IPR036259">
    <property type="entry name" value="MFS_trans_sf"/>
</dbReference>
<evidence type="ECO:0000256" key="4">
    <source>
        <dbReference type="ARBA" id="ARBA00023136"/>
    </source>
</evidence>
<dbReference type="PANTHER" id="PTHR23530:SF1">
    <property type="entry name" value="PERMEASE, MAJOR FACILITATOR SUPERFAMILY-RELATED"/>
    <property type="match status" value="1"/>
</dbReference>
<dbReference type="Gene3D" id="1.20.1250.20">
    <property type="entry name" value="MFS general substrate transporter like domains"/>
    <property type="match status" value="1"/>
</dbReference>